<keyword evidence="3" id="KW-1185">Reference proteome</keyword>
<accession>M0QE06</accession>
<evidence type="ECO:0000313" key="2">
    <source>
        <dbReference type="EMBL" id="GAC66823.1"/>
    </source>
</evidence>
<comment type="caution">
    <text evidence="2">The sequence shown here is derived from an EMBL/GenBank/DDBJ whole genome shotgun (WGS) entry which is preliminary data.</text>
</comment>
<dbReference type="AlphaFoldDB" id="M0QE06"/>
<gene>
    <name evidence="2" type="ORF">GS4_05_00310</name>
</gene>
<proteinExistence type="predicted"/>
<protein>
    <submittedName>
        <fullName evidence="2">Uncharacterized protein</fullName>
    </submittedName>
</protein>
<reference evidence="2 3" key="1">
    <citation type="submission" date="2013-01" db="EMBL/GenBank/DDBJ databases">
        <title>Whole genome shotgun sequence of Gordonia soli NBRC 108243.</title>
        <authorList>
            <person name="Isaki-Nakamura S."/>
            <person name="Hosoyama A."/>
            <person name="Tsuchikane K."/>
            <person name="Ando Y."/>
            <person name="Baba S."/>
            <person name="Ohji S."/>
            <person name="Hamada M."/>
            <person name="Tamura T."/>
            <person name="Yamazoe A."/>
            <person name="Yamazaki S."/>
            <person name="Fujita N."/>
        </authorList>
    </citation>
    <scope>NUCLEOTIDE SEQUENCE [LARGE SCALE GENOMIC DNA]</scope>
    <source>
        <strain evidence="2 3">NBRC 108243</strain>
    </source>
</reference>
<evidence type="ECO:0000256" key="1">
    <source>
        <dbReference type="SAM" id="MobiDB-lite"/>
    </source>
</evidence>
<name>M0QE06_9ACTN</name>
<feature type="region of interest" description="Disordered" evidence="1">
    <location>
        <begin position="1"/>
        <end position="80"/>
    </location>
</feature>
<dbReference type="STRING" id="1223545.GS4_05_00310"/>
<dbReference type="Proteomes" id="UP000011666">
    <property type="component" value="Unassembled WGS sequence"/>
</dbReference>
<evidence type="ECO:0000313" key="3">
    <source>
        <dbReference type="Proteomes" id="UP000011666"/>
    </source>
</evidence>
<organism evidence="2 3">
    <name type="scientific">Gordonia soli NBRC 108243</name>
    <dbReference type="NCBI Taxonomy" id="1223545"/>
    <lineage>
        <taxon>Bacteria</taxon>
        <taxon>Bacillati</taxon>
        <taxon>Actinomycetota</taxon>
        <taxon>Actinomycetes</taxon>
        <taxon>Mycobacteriales</taxon>
        <taxon>Gordoniaceae</taxon>
        <taxon>Gordonia</taxon>
    </lineage>
</organism>
<dbReference type="EMBL" id="BANX01000005">
    <property type="protein sequence ID" value="GAC66823.1"/>
    <property type="molecule type" value="Genomic_DNA"/>
</dbReference>
<sequence>MVPGLCATNGFAWPNGGADGPPTPHAGPGTGGRPSDPHIGPGGGPDIGPGVDPHAGPPQDAPAVRGAVVADGGPTIPGLP</sequence>